<dbReference type="GO" id="GO:0005829">
    <property type="term" value="C:cytosol"/>
    <property type="evidence" value="ECO:0007669"/>
    <property type="project" value="TreeGrafter"/>
</dbReference>
<dbReference type="RefSeq" id="WP_154061408.1">
    <property type="nucleotide sequence ID" value="NZ_LR217717.1"/>
</dbReference>
<dbReference type="InterPro" id="IPR036059">
    <property type="entry name" value="TldD/PmbA_sf"/>
</dbReference>
<keyword evidence="3" id="KW-0645">Protease</keyword>
<evidence type="ECO:0000313" key="4">
    <source>
        <dbReference type="Proteomes" id="UP000294349"/>
    </source>
</evidence>
<dbReference type="EC" id="3.4.-.-" evidence="3"/>
<dbReference type="EMBL" id="LR217717">
    <property type="protein sequence ID" value="VFP83529.1"/>
    <property type="molecule type" value="Genomic_DNA"/>
</dbReference>
<accession>A0A451DAY1</accession>
<proteinExistence type="predicted"/>
<keyword evidence="3" id="KW-0378">Hydrolase</keyword>
<dbReference type="InterPro" id="IPR045570">
    <property type="entry name" value="Metalloprtase-TldD/E_cen_dom"/>
</dbReference>
<dbReference type="Pfam" id="PF19290">
    <property type="entry name" value="PmbA_TldD_2nd"/>
    <property type="match status" value="1"/>
</dbReference>
<dbReference type="OrthoDB" id="9803618at2"/>
<protein>
    <submittedName>
        <fullName evidence="3">Metalloprotease PmbA</fullName>
        <ecNumber evidence="3">3.4.-.-</ecNumber>
    </submittedName>
</protein>
<dbReference type="PANTHER" id="PTHR43421:SF1">
    <property type="entry name" value="METALLOPROTEASE PMBA"/>
    <property type="match status" value="1"/>
</dbReference>
<dbReference type="InterPro" id="IPR047657">
    <property type="entry name" value="PmbA"/>
</dbReference>
<dbReference type="Pfam" id="PF19289">
    <property type="entry name" value="PmbA_TldD_3rd"/>
    <property type="match status" value="1"/>
</dbReference>
<name>A0A451DAY1_9GAMM</name>
<organism evidence="3 4">
    <name type="scientific">Buchnera aphidicola</name>
    <name type="common">Cinara laricifoliae</name>
    <dbReference type="NCBI Taxonomy" id="2518977"/>
    <lineage>
        <taxon>Bacteria</taxon>
        <taxon>Pseudomonadati</taxon>
        <taxon>Pseudomonadota</taxon>
        <taxon>Gammaproteobacteria</taxon>
        <taxon>Enterobacterales</taxon>
        <taxon>Erwiniaceae</taxon>
        <taxon>Buchnera</taxon>
    </lineage>
</organism>
<evidence type="ECO:0000313" key="3">
    <source>
        <dbReference type="EMBL" id="VFP83529.1"/>
    </source>
</evidence>
<dbReference type="GO" id="GO:0006508">
    <property type="term" value="P:proteolysis"/>
    <property type="evidence" value="ECO:0007669"/>
    <property type="project" value="UniProtKB-KW"/>
</dbReference>
<evidence type="ECO:0000259" key="1">
    <source>
        <dbReference type="Pfam" id="PF19289"/>
    </source>
</evidence>
<feature type="domain" description="Metalloprotease TldD/E central" evidence="2">
    <location>
        <begin position="126"/>
        <end position="230"/>
    </location>
</feature>
<dbReference type="PANTHER" id="PTHR43421">
    <property type="entry name" value="METALLOPROTEASE PMBA"/>
    <property type="match status" value="1"/>
</dbReference>
<feature type="domain" description="Metalloprotease TldD/E C-terminal" evidence="1">
    <location>
        <begin position="240"/>
        <end position="448"/>
    </location>
</feature>
<dbReference type="AlphaFoldDB" id="A0A451DAY1"/>
<dbReference type="SUPFAM" id="SSF111283">
    <property type="entry name" value="Putative modulator of DNA gyrase, PmbA/TldD"/>
    <property type="match status" value="1"/>
</dbReference>
<sequence>MLFFYDIEKDLNILLHNMRQVIFYLNKKKYTGFIKIKKTYCLIVSNRYGVIDNIESFNYINSTVITYDNYRQYSTSSNDVSILGICNSIDKSIYLSKYTTKDKFIGLPDINLLYNNNKKINLFFPHSFSLEEINNLVNTADSAALNFDARIINTDSSIFEYFINIKIIGNSLGWIGNQLSTYNCLSSCVIARDNNSMEKDISYTVARDFNDLDDPIFIGQDSAKKSIAKLNSKKIRTQISPVIFSSDVSCDLFFCLMSAINGHVVYNKSTFLLNHLNKKIFPDWLNIFENPFLDKGLSSSLFDNEGVVTTARKIIHNGILQTWLLDTYSANRLNMYNTGHAGGAYNWLVSADTKFLTSFNQILYSMYQGFLITELIGDGFNIMTGEYSCGACGFWIEKGKIEYSVNEVTISGNLLNMYKNIICIADDINIKNKVQCSSILIDKVQISGI</sequence>
<reference evidence="3 4" key="1">
    <citation type="submission" date="2019-02" db="EMBL/GenBank/DDBJ databases">
        <authorList>
            <person name="Manzano-Marin A."/>
            <person name="Manzano-Marin A."/>
        </authorList>
    </citation>
    <scope>NUCLEOTIDE SEQUENCE [LARGE SCALE GENOMIC DNA]</scope>
    <source>
        <strain evidence="3 4">BuCilaricifoliae</strain>
    </source>
</reference>
<keyword evidence="3" id="KW-0482">Metalloprotease</keyword>
<evidence type="ECO:0000259" key="2">
    <source>
        <dbReference type="Pfam" id="PF19290"/>
    </source>
</evidence>
<dbReference type="InterPro" id="IPR045569">
    <property type="entry name" value="Metalloprtase-TldD/E_C"/>
</dbReference>
<gene>
    <name evidence="3" type="primary">pmbA</name>
    <name evidence="3" type="ORF">BUCILAFE3058_059</name>
</gene>
<dbReference type="GO" id="GO:0008237">
    <property type="term" value="F:metallopeptidase activity"/>
    <property type="evidence" value="ECO:0007669"/>
    <property type="project" value="UniProtKB-KW"/>
</dbReference>
<dbReference type="InterPro" id="IPR035068">
    <property type="entry name" value="TldD/PmbA_N"/>
</dbReference>
<dbReference type="Gene3D" id="3.30.2290.10">
    <property type="entry name" value="PmbA/TldD superfamily"/>
    <property type="match status" value="1"/>
</dbReference>
<dbReference type="Proteomes" id="UP000294349">
    <property type="component" value="Chromosome"/>
</dbReference>